<dbReference type="Pfam" id="PF01636">
    <property type="entry name" value="APH"/>
    <property type="match status" value="1"/>
</dbReference>
<evidence type="ECO:0000313" key="2">
    <source>
        <dbReference type="EMBL" id="ADY58350.1"/>
    </source>
</evidence>
<dbReference type="EMBL" id="CP002546">
    <property type="protein sequence ID" value="ADY58350.1"/>
    <property type="molecule type" value="Genomic_DNA"/>
</dbReference>
<dbReference type="HOGENOM" id="CLU_049945_0_0_0"/>
<dbReference type="Gene3D" id="3.90.1200.10">
    <property type="match status" value="1"/>
</dbReference>
<dbReference type="PANTHER" id="PTHR11012:SF30">
    <property type="entry name" value="PROTEIN KINASE-LIKE DOMAIN-CONTAINING"/>
    <property type="match status" value="1"/>
</dbReference>
<keyword evidence="3" id="KW-1185">Reference proteome</keyword>
<dbReference type="KEGG" id="pbs:Plabr_0723"/>
<reference evidence="3" key="1">
    <citation type="submission" date="2011-02" db="EMBL/GenBank/DDBJ databases">
        <title>The complete genome of Planctomyces brasiliensis DSM 5305.</title>
        <authorList>
            <person name="Lucas S."/>
            <person name="Copeland A."/>
            <person name="Lapidus A."/>
            <person name="Bruce D."/>
            <person name="Goodwin L."/>
            <person name="Pitluck S."/>
            <person name="Kyrpides N."/>
            <person name="Mavromatis K."/>
            <person name="Pagani I."/>
            <person name="Ivanova N."/>
            <person name="Ovchinnikova G."/>
            <person name="Lu M."/>
            <person name="Detter J.C."/>
            <person name="Han C."/>
            <person name="Land M."/>
            <person name="Hauser L."/>
            <person name="Markowitz V."/>
            <person name="Cheng J.-F."/>
            <person name="Hugenholtz P."/>
            <person name="Woyke T."/>
            <person name="Wu D."/>
            <person name="Tindall B."/>
            <person name="Pomrenke H.G."/>
            <person name="Brambilla E."/>
            <person name="Klenk H.-P."/>
            <person name="Eisen J.A."/>
        </authorList>
    </citation>
    <scope>NUCLEOTIDE SEQUENCE [LARGE SCALE GENOMIC DNA]</scope>
    <source>
        <strain evidence="3">ATCC 49424 / DSM 5305 / JCM 21570 / NBRC 103401 / IFAM 1448</strain>
    </source>
</reference>
<dbReference type="InterPro" id="IPR015897">
    <property type="entry name" value="CHK_kinase-like"/>
</dbReference>
<organism evidence="2 3">
    <name type="scientific">Rubinisphaera brasiliensis (strain ATCC 49424 / DSM 5305 / JCM 21570 / IAM 15109 / NBRC 103401 / IFAM 1448)</name>
    <name type="common">Planctomyces brasiliensis</name>
    <dbReference type="NCBI Taxonomy" id="756272"/>
    <lineage>
        <taxon>Bacteria</taxon>
        <taxon>Pseudomonadati</taxon>
        <taxon>Planctomycetota</taxon>
        <taxon>Planctomycetia</taxon>
        <taxon>Planctomycetales</taxon>
        <taxon>Planctomycetaceae</taxon>
        <taxon>Rubinisphaera</taxon>
    </lineage>
</organism>
<protein>
    <recommendedName>
        <fullName evidence="1">CHK kinase-like domain-containing protein</fullName>
    </recommendedName>
</protein>
<dbReference type="InterPro" id="IPR002575">
    <property type="entry name" value="Aminoglycoside_PTrfase"/>
</dbReference>
<gene>
    <name evidence="2" type="ordered locus">Plabr_0723</name>
</gene>
<dbReference type="PANTHER" id="PTHR11012">
    <property type="entry name" value="PROTEIN KINASE-LIKE DOMAIN-CONTAINING"/>
    <property type="match status" value="1"/>
</dbReference>
<accession>F0SGR5</accession>
<dbReference type="SUPFAM" id="SSF56112">
    <property type="entry name" value="Protein kinase-like (PK-like)"/>
    <property type="match status" value="1"/>
</dbReference>
<sequence>MTEADPFDAQLTAFVLRSTGAATISRTEVVQSLWSGYGQIVRCHLTGNTAPSVVLKHVRWPDEQAHPYGWVSDHSHQRKLKSYQVETTWYERYAERCADACRVPRCLAVEHRSDGVLLLLEDLDAAGFAGRRRSVNDAEVDACLSWLANFHATFLGVQPDGLWTVGTYWHLETRPDELDALDDGPLKTAAVELDRRLSASPFQTFVHGDAKLANFCFSPDGKQAAAVDFQYVGGGCGMKDVAYFISSCFDEDECERREAALLDRYFKFLREALDRSGKAIDSRALEVNWRELYPVAWTDFFRFLQGWSPGHWKAHRYSKRLASEVLNSL</sequence>
<evidence type="ECO:0000313" key="3">
    <source>
        <dbReference type="Proteomes" id="UP000006860"/>
    </source>
</evidence>
<evidence type="ECO:0000259" key="1">
    <source>
        <dbReference type="SMART" id="SM00587"/>
    </source>
</evidence>
<feature type="domain" description="CHK kinase-like" evidence="1">
    <location>
        <begin position="118"/>
        <end position="275"/>
    </location>
</feature>
<name>F0SGR5_RUBBR</name>
<dbReference type="InterPro" id="IPR011009">
    <property type="entry name" value="Kinase-like_dom_sf"/>
</dbReference>
<dbReference type="SMART" id="SM00587">
    <property type="entry name" value="CHK"/>
    <property type="match status" value="1"/>
</dbReference>
<dbReference type="AlphaFoldDB" id="F0SGR5"/>
<dbReference type="RefSeq" id="WP_013627091.1">
    <property type="nucleotide sequence ID" value="NC_015174.1"/>
</dbReference>
<dbReference type="STRING" id="756272.Plabr_0723"/>
<dbReference type="Proteomes" id="UP000006860">
    <property type="component" value="Chromosome"/>
</dbReference>
<dbReference type="eggNOG" id="COG3173">
    <property type="taxonomic scope" value="Bacteria"/>
</dbReference>
<proteinExistence type="predicted"/>